<gene>
    <name evidence="1" type="ORF">DI551_02760</name>
</gene>
<dbReference type="EMBL" id="QFQB01000010">
    <property type="protein sequence ID" value="PZQ47701.1"/>
    <property type="molecule type" value="Genomic_DNA"/>
</dbReference>
<organism evidence="1 2">
    <name type="scientific">Micavibrio aeruginosavorus</name>
    <dbReference type="NCBI Taxonomy" id="349221"/>
    <lineage>
        <taxon>Bacteria</taxon>
        <taxon>Pseudomonadati</taxon>
        <taxon>Bdellovibrionota</taxon>
        <taxon>Bdellovibrionia</taxon>
        <taxon>Bdellovibrionales</taxon>
        <taxon>Pseudobdellovibrionaceae</taxon>
        <taxon>Micavibrio</taxon>
    </lineage>
</organism>
<dbReference type="Proteomes" id="UP000249417">
    <property type="component" value="Unassembled WGS sequence"/>
</dbReference>
<proteinExistence type="predicted"/>
<evidence type="ECO:0000313" key="1">
    <source>
        <dbReference type="EMBL" id="PZQ47701.1"/>
    </source>
</evidence>
<protein>
    <submittedName>
        <fullName evidence="1">Uncharacterized protein</fullName>
    </submittedName>
</protein>
<dbReference type="AlphaFoldDB" id="A0A2W5N2G4"/>
<accession>A0A2W5N2G4</accession>
<reference evidence="1 2" key="1">
    <citation type="submission" date="2017-08" db="EMBL/GenBank/DDBJ databases">
        <title>Infants hospitalized years apart are colonized by the same room-sourced microbial strains.</title>
        <authorList>
            <person name="Brooks B."/>
            <person name="Olm M.R."/>
            <person name="Firek B.A."/>
            <person name="Baker R."/>
            <person name="Thomas B.C."/>
            <person name="Morowitz M.J."/>
            <person name="Banfield J.F."/>
        </authorList>
    </citation>
    <scope>NUCLEOTIDE SEQUENCE [LARGE SCALE GENOMIC DNA]</scope>
    <source>
        <strain evidence="1">S2_005_002_R2_29</strain>
    </source>
</reference>
<name>A0A2W5N2G4_9BACT</name>
<comment type="caution">
    <text evidence="1">The sequence shown here is derived from an EMBL/GenBank/DDBJ whole genome shotgun (WGS) entry which is preliminary data.</text>
</comment>
<sequence>MSVTESVRKAQQWWQTTGQQELATLQRANTVVASFEKDLQDLRTDEKESGFFVGTIKKLWHRATIVPDIEQDRGKAVARRDEVVTRLQNAAAGQADDIMRAVAKDNPALARSIDDIESRRIPQQQTQTALQAILQKTEELQGSIADAREETKEAINSEILDMGVNNMFTTMISDDETRDAVRHLRGVGKDIKEYKAFVEKSVGNLSSLQLADLRADKIAKIADSDMLWGITGIDVLSLMSSWENGNNLQAADIRLSGLEDSIDTIHKGLTKNIKENAGNLETSERQYRDLRERTVDGLDLPKEFYDHLPVAATTRQDLKAAPAAAI</sequence>
<evidence type="ECO:0000313" key="2">
    <source>
        <dbReference type="Proteomes" id="UP000249417"/>
    </source>
</evidence>